<proteinExistence type="predicted"/>
<evidence type="ECO:0000256" key="1">
    <source>
        <dbReference type="SAM" id="Coils"/>
    </source>
</evidence>
<evidence type="ECO:0000313" key="5">
    <source>
        <dbReference type="Proteomes" id="UP000092460"/>
    </source>
</evidence>
<feature type="domain" description="Myosin VI cargo binding" evidence="3">
    <location>
        <begin position="111"/>
        <end position="179"/>
    </location>
</feature>
<feature type="coiled-coil region" evidence="1">
    <location>
        <begin position="32"/>
        <end position="59"/>
    </location>
</feature>
<name>A0A1B0BWC9_9MUSC</name>
<dbReference type="AlphaFoldDB" id="A0A1B0BWC9"/>
<keyword evidence="1" id="KW-0175">Coiled coil</keyword>
<evidence type="ECO:0000313" key="4">
    <source>
        <dbReference type="EnsemblMetazoa" id="GPPI042562-PA"/>
    </source>
</evidence>
<dbReference type="EMBL" id="JXJN01021707">
    <property type="status" value="NOT_ANNOTATED_CDS"/>
    <property type="molecule type" value="Genomic_DNA"/>
</dbReference>
<protein>
    <recommendedName>
        <fullName evidence="3">Myosin VI cargo binding domain-containing protein</fullName>
    </recommendedName>
</protein>
<reference evidence="4" key="2">
    <citation type="submission" date="2020-05" db="UniProtKB">
        <authorList>
            <consortium name="EnsemblMetazoa"/>
        </authorList>
    </citation>
    <scope>IDENTIFICATION</scope>
    <source>
        <strain evidence="4">IAEA</strain>
    </source>
</reference>
<keyword evidence="2" id="KW-1133">Transmembrane helix</keyword>
<keyword evidence="5" id="KW-1185">Reference proteome</keyword>
<accession>A0A1B0BWC9</accession>
<evidence type="ECO:0000259" key="3">
    <source>
        <dbReference type="Pfam" id="PF16521"/>
    </source>
</evidence>
<organism evidence="4 5">
    <name type="scientific">Glossina palpalis gambiensis</name>
    <dbReference type="NCBI Taxonomy" id="67801"/>
    <lineage>
        <taxon>Eukaryota</taxon>
        <taxon>Metazoa</taxon>
        <taxon>Ecdysozoa</taxon>
        <taxon>Arthropoda</taxon>
        <taxon>Hexapoda</taxon>
        <taxon>Insecta</taxon>
        <taxon>Pterygota</taxon>
        <taxon>Neoptera</taxon>
        <taxon>Endopterygota</taxon>
        <taxon>Diptera</taxon>
        <taxon>Brachycera</taxon>
        <taxon>Muscomorpha</taxon>
        <taxon>Hippoboscoidea</taxon>
        <taxon>Glossinidae</taxon>
        <taxon>Glossina</taxon>
    </lineage>
</organism>
<dbReference type="Pfam" id="PF16521">
    <property type="entry name" value="Myosin-VI_CBD"/>
    <property type="match status" value="1"/>
</dbReference>
<dbReference type="Proteomes" id="UP000092460">
    <property type="component" value="Unassembled WGS sequence"/>
</dbReference>
<keyword evidence="2" id="KW-0812">Transmembrane</keyword>
<dbReference type="EnsemblMetazoa" id="GPPI042562-RA">
    <property type="protein sequence ID" value="GPPI042562-PA"/>
    <property type="gene ID" value="GPPI042562"/>
</dbReference>
<dbReference type="STRING" id="67801.A0A1B0BWC9"/>
<dbReference type="VEuPathDB" id="VectorBase:GPPI042562"/>
<dbReference type="InterPro" id="IPR032412">
    <property type="entry name" value="Myosin-VI_CBD"/>
</dbReference>
<keyword evidence="2" id="KW-0472">Membrane</keyword>
<sequence length="183" mass="21597">MIQSYEGISKINKIRHNAQKTVEIAAGLKKGREDIIEKVNDINRQIDETINQIKISKNKRAQQQALGKQKYDLSKWEYSELRDAINTSCDIELLELLKYRQPKQEITTAQNRYFRIPFMRVNAPENSKLMLSRKKKLTYQLLLFFFFVAKPGLWYAHFDGQWIAKQMELHSGKPPILLTEWHS</sequence>
<reference evidence="5" key="1">
    <citation type="submission" date="2015-01" db="EMBL/GenBank/DDBJ databases">
        <authorList>
            <person name="Aksoy S."/>
            <person name="Warren W."/>
            <person name="Wilson R.K."/>
        </authorList>
    </citation>
    <scope>NUCLEOTIDE SEQUENCE [LARGE SCALE GENOMIC DNA]</scope>
    <source>
        <strain evidence="5">IAEA</strain>
    </source>
</reference>
<evidence type="ECO:0000256" key="2">
    <source>
        <dbReference type="SAM" id="Phobius"/>
    </source>
</evidence>
<feature type="transmembrane region" description="Helical" evidence="2">
    <location>
        <begin position="137"/>
        <end position="157"/>
    </location>
</feature>
<dbReference type="Gene3D" id="6.10.220.10">
    <property type="match status" value="1"/>
</dbReference>